<feature type="signal peptide" evidence="2">
    <location>
        <begin position="1"/>
        <end position="20"/>
    </location>
</feature>
<evidence type="ECO:0000313" key="4">
    <source>
        <dbReference type="Proteomes" id="UP000693970"/>
    </source>
</evidence>
<evidence type="ECO:0000256" key="2">
    <source>
        <dbReference type="SAM" id="SignalP"/>
    </source>
</evidence>
<keyword evidence="2" id="KW-0732">Signal</keyword>
<keyword evidence="4" id="KW-1185">Reference proteome</keyword>
<gene>
    <name evidence="3" type="ORF">IV203_016036</name>
</gene>
<evidence type="ECO:0000256" key="1">
    <source>
        <dbReference type="SAM" id="Phobius"/>
    </source>
</evidence>
<keyword evidence="1" id="KW-0812">Transmembrane</keyword>
<accession>A0A9K3KPZ3</accession>
<dbReference type="AlphaFoldDB" id="A0A9K3KPZ3"/>
<organism evidence="3 4">
    <name type="scientific">Nitzschia inconspicua</name>
    <dbReference type="NCBI Taxonomy" id="303405"/>
    <lineage>
        <taxon>Eukaryota</taxon>
        <taxon>Sar</taxon>
        <taxon>Stramenopiles</taxon>
        <taxon>Ochrophyta</taxon>
        <taxon>Bacillariophyta</taxon>
        <taxon>Bacillariophyceae</taxon>
        <taxon>Bacillariophycidae</taxon>
        <taxon>Bacillariales</taxon>
        <taxon>Bacillariaceae</taxon>
        <taxon>Nitzschia</taxon>
    </lineage>
</organism>
<proteinExistence type="predicted"/>
<keyword evidence="1" id="KW-1133">Transmembrane helix</keyword>
<feature type="transmembrane region" description="Helical" evidence="1">
    <location>
        <begin position="356"/>
        <end position="373"/>
    </location>
</feature>
<comment type="caution">
    <text evidence="3">The sequence shown here is derived from an EMBL/GenBank/DDBJ whole genome shotgun (WGS) entry which is preliminary data.</text>
</comment>
<reference evidence="3" key="2">
    <citation type="submission" date="2021-04" db="EMBL/GenBank/DDBJ databases">
        <authorList>
            <person name="Podell S."/>
        </authorList>
    </citation>
    <scope>NUCLEOTIDE SEQUENCE</scope>
    <source>
        <strain evidence="3">Hildebrandi</strain>
    </source>
</reference>
<dbReference type="OrthoDB" id="196771at2759"/>
<feature type="transmembrane region" description="Helical" evidence="1">
    <location>
        <begin position="393"/>
        <end position="417"/>
    </location>
</feature>
<name>A0A9K3KPZ3_9STRA</name>
<feature type="chain" id="PRO_5039920975" evidence="2">
    <location>
        <begin position="21"/>
        <end position="428"/>
    </location>
</feature>
<keyword evidence="1" id="KW-0472">Membrane</keyword>
<sequence length="428" mass="46754">MMAFVFVGIFAIHGVIQIHAFSSNTFSTPRPTTLTTTTTTISSSSSSSSSSFLSATTAATTTTSDIANDKSVALDWSFLDGVYLIHCPNGNAAAQRLSSTERILNNVNLLDMTILKEFQTDDENRIRGCYTSHLSVYRDILRDENNNSNNNNNNRPIFDFRLPFSGSNFVLFNDRTDQRNNRLGSADKKVLILEDNLALNGSGGSDSGNSIISQKAINSIATFVESNSSWDVMHLAYIPYVPDLQISRTDNKDIVKLSTGTGSALGTTAYIINTQAMQRLVQEDDENGFQLPIPDVMAKLFGESRYASNPTLFVRAPSTKSLVNPQLDDLREILFQPVVTAFAQRLLVWTGLSTNALLPIVVAALLTASIASIQTTVESIFQYWNTGSFDGPWIVPLLSIPLSLFSLALIVQGALLAPPKQDNSQQQS</sequence>
<dbReference type="EMBL" id="JAGRRH010000020">
    <property type="protein sequence ID" value="KAG7347331.1"/>
    <property type="molecule type" value="Genomic_DNA"/>
</dbReference>
<reference evidence="3" key="1">
    <citation type="journal article" date="2021" name="Sci. Rep.">
        <title>Diploid genomic architecture of Nitzschia inconspicua, an elite biomass production diatom.</title>
        <authorList>
            <person name="Oliver A."/>
            <person name="Podell S."/>
            <person name="Pinowska A."/>
            <person name="Traller J.C."/>
            <person name="Smith S.R."/>
            <person name="McClure R."/>
            <person name="Beliaev A."/>
            <person name="Bohutskyi P."/>
            <person name="Hill E.A."/>
            <person name="Rabines A."/>
            <person name="Zheng H."/>
            <person name="Allen L.Z."/>
            <person name="Kuo A."/>
            <person name="Grigoriev I.V."/>
            <person name="Allen A.E."/>
            <person name="Hazlebeck D."/>
            <person name="Allen E.E."/>
        </authorList>
    </citation>
    <scope>NUCLEOTIDE SEQUENCE</scope>
    <source>
        <strain evidence="3">Hildebrandi</strain>
    </source>
</reference>
<dbReference type="Proteomes" id="UP000693970">
    <property type="component" value="Unassembled WGS sequence"/>
</dbReference>
<evidence type="ECO:0000313" key="3">
    <source>
        <dbReference type="EMBL" id="KAG7347331.1"/>
    </source>
</evidence>
<protein>
    <submittedName>
        <fullName evidence="3">Uncharacterized protein</fullName>
    </submittedName>
</protein>